<dbReference type="RefSeq" id="WP_378536571.1">
    <property type="nucleotide sequence ID" value="NZ_JBHSBH010000014.1"/>
</dbReference>
<evidence type="ECO:0000313" key="2">
    <source>
        <dbReference type="EMBL" id="MFC3998595.1"/>
    </source>
</evidence>
<keyword evidence="3" id="KW-1185">Reference proteome</keyword>
<dbReference type="Proteomes" id="UP001595847">
    <property type="component" value="Unassembled WGS sequence"/>
</dbReference>
<proteinExistence type="predicted"/>
<reference evidence="3" key="1">
    <citation type="journal article" date="2019" name="Int. J. Syst. Evol. Microbiol.">
        <title>The Global Catalogue of Microorganisms (GCM) 10K type strain sequencing project: providing services to taxonomists for standard genome sequencing and annotation.</title>
        <authorList>
            <consortium name="The Broad Institute Genomics Platform"/>
            <consortium name="The Broad Institute Genome Sequencing Center for Infectious Disease"/>
            <person name="Wu L."/>
            <person name="Ma J."/>
        </authorList>
    </citation>
    <scope>NUCLEOTIDE SEQUENCE [LARGE SCALE GENOMIC DNA]</scope>
    <source>
        <strain evidence="3">TBRC 1826</strain>
    </source>
</reference>
<accession>A0ABV8FV90</accession>
<gene>
    <name evidence="2" type="ORF">ACFOVU_21905</name>
</gene>
<keyword evidence="1" id="KW-1133">Transmembrane helix</keyword>
<keyword evidence="1" id="KW-0812">Transmembrane</keyword>
<evidence type="ECO:0000256" key="1">
    <source>
        <dbReference type="SAM" id="Phobius"/>
    </source>
</evidence>
<organism evidence="2 3">
    <name type="scientific">Nocardiopsis sediminis</name>
    <dbReference type="NCBI Taxonomy" id="1778267"/>
    <lineage>
        <taxon>Bacteria</taxon>
        <taxon>Bacillati</taxon>
        <taxon>Actinomycetota</taxon>
        <taxon>Actinomycetes</taxon>
        <taxon>Streptosporangiales</taxon>
        <taxon>Nocardiopsidaceae</taxon>
        <taxon>Nocardiopsis</taxon>
    </lineage>
</organism>
<feature type="transmembrane region" description="Helical" evidence="1">
    <location>
        <begin position="27"/>
        <end position="51"/>
    </location>
</feature>
<name>A0ABV8FV90_9ACTN</name>
<keyword evidence="1" id="KW-0472">Membrane</keyword>
<dbReference type="EMBL" id="JBHSBH010000014">
    <property type="protein sequence ID" value="MFC3998595.1"/>
    <property type="molecule type" value="Genomic_DNA"/>
</dbReference>
<evidence type="ECO:0000313" key="3">
    <source>
        <dbReference type="Proteomes" id="UP001595847"/>
    </source>
</evidence>
<comment type="caution">
    <text evidence="2">The sequence shown here is derived from an EMBL/GenBank/DDBJ whole genome shotgun (WGS) entry which is preliminary data.</text>
</comment>
<protein>
    <submittedName>
        <fullName evidence="2">Uncharacterized protein</fullName>
    </submittedName>
</protein>
<sequence>MEDLGAILLLALGGILAGGTYSMWKVNVYIAVALALCAVLAVAGGVLRLGYLPL</sequence>